<reference evidence="2" key="2">
    <citation type="submission" date="2022-09" db="EMBL/GenBank/DDBJ databases">
        <title>Biosynthetic gene clusters of Dactylosporangioum fulvum.</title>
        <authorList>
            <person name="Caradec T."/>
        </authorList>
    </citation>
    <scope>NUCLEOTIDE SEQUENCE</scope>
    <source>
        <strain evidence="2">NRRL B-16292</strain>
    </source>
</reference>
<evidence type="ECO:0000313" key="3">
    <source>
        <dbReference type="Proteomes" id="UP001059617"/>
    </source>
</evidence>
<feature type="transmembrane region" description="Helical" evidence="1">
    <location>
        <begin position="12"/>
        <end position="34"/>
    </location>
</feature>
<dbReference type="PANTHER" id="PTHR32309">
    <property type="entry name" value="TYROSINE-PROTEIN KINASE"/>
    <property type="match status" value="1"/>
</dbReference>
<protein>
    <recommendedName>
        <fullName evidence="4">Polysaccharide chain length determinant N-terminal domain-containing protein</fullName>
    </recommendedName>
</protein>
<name>A0ABY5W6I1_9ACTN</name>
<proteinExistence type="predicted"/>
<accession>A0ABY5W6I1</accession>
<gene>
    <name evidence="2" type="ORF">Dfulv_15175</name>
</gene>
<keyword evidence="3" id="KW-1185">Reference proteome</keyword>
<keyword evidence="1" id="KW-0812">Transmembrane</keyword>
<dbReference type="InterPro" id="IPR050445">
    <property type="entry name" value="Bact_polysacc_biosynth/exp"/>
</dbReference>
<sequence length="435" mass="45483">MEMNEVATRLFHRYWLVLLLAIFTPVLAMAVYVARQPAEYTAHGRVVASTAIPRSLAEAAAIVSQVQAIATSRDVTKRALDEAHLPRDPDTVIRAVVVTGLGSSTLVDVAYTDRDRDLAQKVTAALLTAVTGQLDAQRVGALPDVLQDVDRQLTDLTEKRAPIAAEAHSNPGDPVAQNKLAGIDRLISELSADRGRLAEEAAAAGHASVVATPTVPDRPDPTGLPGRLGIAAILGLAVGLILAGLNETVRPKLSGASRVGRVLQVPLLGTVSPDPAALADIGRRIRLAASQAEVSTVVLARTGRTPIHPEFVDRVEAAAVRPAPVTGRIAIPTQVLDSPVLVSPQVVPGQPVDGRPADGHSSVAVLTATENSTPPMRLQRVCALEELNPSAEGERIGLVVLTGGNVAIRAVDRVRDLATASGWPLLGVLEEGVGE</sequence>
<keyword evidence="1" id="KW-1133">Transmembrane helix</keyword>
<dbReference type="RefSeq" id="WP_259863625.1">
    <property type="nucleotide sequence ID" value="NZ_BAAAST010000014.1"/>
</dbReference>
<organism evidence="2 3">
    <name type="scientific">Dactylosporangium fulvum</name>
    <dbReference type="NCBI Taxonomy" id="53359"/>
    <lineage>
        <taxon>Bacteria</taxon>
        <taxon>Bacillati</taxon>
        <taxon>Actinomycetota</taxon>
        <taxon>Actinomycetes</taxon>
        <taxon>Micromonosporales</taxon>
        <taxon>Micromonosporaceae</taxon>
        <taxon>Dactylosporangium</taxon>
    </lineage>
</organism>
<evidence type="ECO:0000256" key="1">
    <source>
        <dbReference type="SAM" id="Phobius"/>
    </source>
</evidence>
<evidence type="ECO:0000313" key="2">
    <source>
        <dbReference type="EMBL" id="UWP85502.1"/>
    </source>
</evidence>
<evidence type="ECO:0008006" key="4">
    <source>
        <dbReference type="Google" id="ProtNLM"/>
    </source>
</evidence>
<dbReference type="PANTHER" id="PTHR32309:SF13">
    <property type="entry name" value="FERRIC ENTEROBACTIN TRANSPORT PROTEIN FEPE"/>
    <property type="match status" value="1"/>
</dbReference>
<reference evidence="2" key="1">
    <citation type="submission" date="2021-04" db="EMBL/GenBank/DDBJ databases">
        <authorList>
            <person name="Hartkoorn R.C."/>
            <person name="Beaudoing E."/>
            <person name="Hot D."/>
        </authorList>
    </citation>
    <scope>NUCLEOTIDE SEQUENCE</scope>
    <source>
        <strain evidence="2">NRRL B-16292</strain>
    </source>
</reference>
<dbReference type="EMBL" id="CP073720">
    <property type="protein sequence ID" value="UWP85502.1"/>
    <property type="molecule type" value="Genomic_DNA"/>
</dbReference>
<keyword evidence="1" id="KW-0472">Membrane</keyword>
<dbReference type="Proteomes" id="UP001059617">
    <property type="component" value="Chromosome"/>
</dbReference>